<reference evidence="6 7" key="1">
    <citation type="submission" date="2017-04" db="EMBL/GenBank/DDBJ databases">
        <authorList>
            <person name="Afonso C.L."/>
            <person name="Miller P.J."/>
            <person name="Scott M.A."/>
            <person name="Spackman E."/>
            <person name="Goraichik I."/>
            <person name="Dimitrov K.M."/>
            <person name="Suarez D.L."/>
            <person name="Swayne D.E."/>
        </authorList>
    </citation>
    <scope>NUCLEOTIDE SEQUENCE [LARGE SCALE GENOMIC DNA]</scope>
    <source>
        <strain evidence="6 7">B5P</strain>
    </source>
</reference>
<dbReference type="PANTHER" id="PTHR43123:SF1">
    <property type="entry name" value="POLYSACCHARIDE DEACETYLASE-RELATED"/>
    <property type="match status" value="1"/>
</dbReference>
<dbReference type="PANTHER" id="PTHR43123">
    <property type="entry name" value="POLYSACCHARIDE DEACETYLASE-RELATED"/>
    <property type="match status" value="1"/>
</dbReference>
<dbReference type="Pfam" id="PF01522">
    <property type="entry name" value="Polysacc_deac_1"/>
    <property type="match status" value="1"/>
</dbReference>
<dbReference type="InterPro" id="IPR002509">
    <property type="entry name" value="NODB_dom"/>
</dbReference>
<evidence type="ECO:0000313" key="6">
    <source>
        <dbReference type="EMBL" id="SMH32757.1"/>
    </source>
</evidence>
<protein>
    <recommendedName>
        <fullName evidence="3">Chitooligosaccharide deacetylase</fullName>
    </recommendedName>
    <alternativeName>
        <fullName evidence="4">Nodulation protein B</fullName>
    </alternativeName>
</protein>
<dbReference type="Proteomes" id="UP000193083">
    <property type="component" value="Unassembled WGS sequence"/>
</dbReference>
<gene>
    <name evidence="6" type="ORF">SAMN02982922_1325</name>
</gene>
<dbReference type="PROSITE" id="PS51677">
    <property type="entry name" value="NODB"/>
    <property type="match status" value="1"/>
</dbReference>
<dbReference type="RefSeq" id="WP_085463425.1">
    <property type="nucleotide sequence ID" value="NZ_FXBL01000004.1"/>
</dbReference>
<evidence type="ECO:0000313" key="7">
    <source>
        <dbReference type="Proteomes" id="UP000193083"/>
    </source>
</evidence>
<sequence length="288" mass="31638">MSFARPDRSNWKLPDSARIAVSVNLALEAFRHKSQLTLEARPGKTDHFSLSYAEYGARAGIWRILDLLDELGLKASMSTNGKAAELYPDAVRAVAQAGHEVVGHGWENDVLNEDADPEKELEEIRRVTEAIASAAGVRPVGWTSPGSAGSQNTLDLLAGEGYIWNGDQANDDLPYSVPTKNGPMMILPRVNMPQNDLIMWAKANNPPGVIFESFKDTFDELYAEGRKGSPKWVEIVLHAHMGGRPTLIPTVRRCIAYARQHEGVWFPRKGDIARWAAGIEGIDLGARA</sequence>
<proteinExistence type="inferred from homology"/>
<evidence type="ECO:0000256" key="3">
    <source>
        <dbReference type="ARBA" id="ARBA00020071"/>
    </source>
</evidence>
<dbReference type="OrthoDB" id="9787041at2"/>
<comment type="function">
    <text evidence="1">Is involved in generating a small heat-stable compound (Nod), an acylated oligomer of N-acetylglucosamine, that stimulates mitosis in various plant protoplasts.</text>
</comment>
<name>A0A1X7N5R4_9HYPH</name>
<dbReference type="InterPro" id="IPR011330">
    <property type="entry name" value="Glyco_hydro/deAcase_b/a-brl"/>
</dbReference>
<evidence type="ECO:0000256" key="1">
    <source>
        <dbReference type="ARBA" id="ARBA00003236"/>
    </source>
</evidence>
<comment type="similarity">
    <text evidence="2">Belongs to the polysaccharide deacetylase family.</text>
</comment>
<dbReference type="Gene3D" id="3.20.20.370">
    <property type="entry name" value="Glycoside hydrolase/deacetylase"/>
    <property type="match status" value="1"/>
</dbReference>
<evidence type="ECO:0000256" key="2">
    <source>
        <dbReference type="ARBA" id="ARBA00010973"/>
    </source>
</evidence>
<dbReference type="GO" id="GO:0016810">
    <property type="term" value="F:hydrolase activity, acting on carbon-nitrogen (but not peptide) bonds"/>
    <property type="evidence" value="ECO:0007669"/>
    <property type="project" value="InterPro"/>
</dbReference>
<feature type="domain" description="NodB homology" evidence="5">
    <location>
        <begin position="46"/>
        <end position="288"/>
    </location>
</feature>
<dbReference type="SUPFAM" id="SSF88713">
    <property type="entry name" value="Glycoside hydrolase/deacetylase"/>
    <property type="match status" value="1"/>
</dbReference>
<organism evidence="6 7">
    <name type="scientific">Mesorhizobium australicum</name>
    <dbReference type="NCBI Taxonomy" id="536018"/>
    <lineage>
        <taxon>Bacteria</taxon>
        <taxon>Pseudomonadati</taxon>
        <taxon>Pseudomonadota</taxon>
        <taxon>Alphaproteobacteria</taxon>
        <taxon>Hyphomicrobiales</taxon>
        <taxon>Phyllobacteriaceae</taxon>
        <taxon>Mesorhizobium</taxon>
    </lineage>
</organism>
<evidence type="ECO:0000256" key="4">
    <source>
        <dbReference type="ARBA" id="ARBA00032976"/>
    </source>
</evidence>
<evidence type="ECO:0000259" key="5">
    <source>
        <dbReference type="PROSITE" id="PS51677"/>
    </source>
</evidence>
<dbReference type="AlphaFoldDB" id="A0A1X7N5R4"/>
<dbReference type="EMBL" id="FXBL01000004">
    <property type="protein sequence ID" value="SMH32757.1"/>
    <property type="molecule type" value="Genomic_DNA"/>
</dbReference>
<dbReference type="GO" id="GO:0005975">
    <property type="term" value="P:carbohydrate metabolic process"/>
    <property type="evidence" value="ECO:0007669"/>
    <property type="project" value="InterPro"/>
</dbReference>
<accession>A0A1X7N5R4</accession>
<keyword evidence="7" id="KW-1185">Reference proteome</keyword>